<dbReference type="PROSITE" id="PS50009">
    <property type="entry name" value="RASGEF_CAT"/>
    <property type="match status" value="1"/>
</dbReference>
<evidence type="ECO:0000313" key="5">
    <source>
        <dbReference type="EMBL" id="NDV30292.1"/>
    </source>
</evidence>
<dbReference type="InterPro" id="IPR023578">
    <property type="entry name" value="Ras_GEF_dom_sf"/>
</dbReference>
<reference evidence="5" key="1">
    <citation type="journal article" date="2020" name="J. Eukaryot. Microbiol.">
        <title>De novo Sequencing, Assembly and Annotation of the Transcriptome for the Free-Living Testate Amoeba Arcella intermedia.</title>
        <authorList>
            <person name="Ribeiro G.M."/>
            <person name="Porfirio-Sousa A.L."/>
            <person name="Maurer-Alcala X.X."/>
            <person name="Katz L.A."/>
            <person name="Lahr D.J.G."/>
        </authorList>
    </citation>
    <scope>NUCLEOTIDE SEQUENCE</scope>
</reference>
<evidence type="ECO:0000256" key="3">
    <source>
        <dbReference type="SAM" id="MobiDB-lite"/>
    </source>
</evidence>
<keyword evidence="1 2" id="KW-0344">Guanine-nucleotide releasing factor</keyword>
<dbReference type="Gene3D" id="1.10.840.10">
    <property type="entry name" value="Ras guanine-nucleotide exchange factors catalytic domain"/>
    <property type="match status" value="1"/>
</dbReference>
<dbReference type="PANTHER" id="PTHR23113">
    <property type="entry name" value="GUANINE NUCLEOTIDE EXCHANGE FACTOR"/>
    <property type="match status" value="1"/>
</dbReference>
<dbReference type="PANTHER" id="PTHR23113:SF99">
    <property type="entry name" value="RASGEF DOMAIN-CONTAINING PROTEIN"/>
    <property type="match status" value="1"/>
</dbReference>
<sequence>MRDVVVDKDAIDAIQKWKLNSSPLSVKHLSVSSPKKKKSAKKKGDDIIHSHKKRKVKRLQSDTNKLKKKEETEKKPRRASPHKDKITTTSSAPNIPIPFHSEELEISSPKSHSPKPKDSYDTKLDIKLLEAKNVDITINIRLSERADSGRLIQQRKDNFKQAKKKSSSNSLLASPTTKRNSRQNHNPLVAMDLPTPVLDTFPRRNSPDIHWSEDTYFTGEATIDALSKDFLIRSMFEAHQTKEWREVIMTIYPIFASFEELLEVFRTTAKRKVDNIPLTVAEMLKVWWKHNPWNFFIFGAKEEIFEQRSKLVEDLIESFEESVGKDLLSEWKGASSTFTRMLNAQFIGEAPKQLIPKNLPKDPSDYSVLDFNPVELARQMTLIDYKLLVRIPTSEFLNKNFMKEELCPNLTKFSERFNRVTAWICTEITMEANLKRRKKLLSHFIIIGIKLLSIRNYAGLMSVFIGLTQYPVSRMQLTWKSLPPPLIEKWEKLETICSPLNNFRHLRGLQNESIPPSIISPIIVIKDLSALEETIPIQLEFEGKDGSKYHLWNFGKLQSIGKLISIINACQKTMYQFHSSTLMQKFLENVPFEDMETCANFSSQNEPSSKAL</sequence>
<dbReference type="Pfam" id="PF00617">
    <property type="entry name" value="RasGEF"/>
    <property type="match status" value="1"/>
</dbReference>
<proteinExistence type="predicted"/>
<feature type="compositionally biased region" description="Basic and acidic residues" evidence="3">
    <location>
        <begin position="64"/>
        <end position="74"/>
    </location>
</feature>
<evidence type="ECO:0000256" key="2">
    <source>
        <dbReference type="PROSITE-ProRule" id="PRU00168"/>
    </source>
</evidence>
<feature type="region of interest" description="Disordered" evidence="3">
    <location>
        <begin position="158"/>
        <end position="189"/>
    </location>
</feature>
<dbReference type="GO" id="GO:0005085">
    <property type="term" value="F:guanyl-nucleotide exchange factor activity"/>
    <property type="evidence" value="ECO:0007669"/>
    <property type="project" value="UniProtKB-KW"/>
</dbReference>
<dbReference type="InterPro" id="IPR036964">
    <property type="entry name" value="RASGEF_cat_dom_sf"/>
</dbReference>
<organism evidence="5">
    <name type="scientific">Arcella intermedia</name>
    <dbReference type="NCBI Taxonomy" id="1963864"/>
    <lineage>
        <taxon>Eukaryota</taxon>
        <taxon>Amoebozoa</taxon>
        <taxon>Tubulinea</taxon>
        <taxon>Elardia</taxon>
        <taxon>Arcellinida</taxon>
        <taxon>Sphaerothecina</taxon>
        <taxon>Arcellidae</taxon>
        <taxon>Arcella</taxon>
    </lineage>
</organism>
<name>A0A6B2KZZ7_9EUKA</name>
<dbReference type="EMBL" id="GIBP01001323">
    <property type="protein sequence ID" value="NDV30292.1"/>
    <property type="molecule type" value="Transcribed_RNA"/>
</dbReference>
<feature type="compositionally biased region" description="Polar residues" evidence="3">
    <location>
        <begin position="175"/>
        <end position="186"/>
    </location>
</feature>
<evidence type="ECO:0000259" key="4">
    <source>
        <dbReference type="PROSITE" id="PS50009"/>
    </source>
</evidence>
<dbReference type="SMART" id="SM00147">
    <property type="entry name" value="RasGEF"/>
    <property type="match status" value="1"/>
</dbReference>
<dbReference type="SUPFAM" id="SSF48366">
    <property type="entry name" value="Ras GEF"/>
    <property type="match status" value="1"/>
</dbReference>
<protein>
    <recommendedName>
        <fullName evidence="4">Ras-GEF domain-containing protein</fullName>
    </recommendedName>
</protein>
<dbReference type="InterPro" id="IPR001895">
    <property type="entry name" value="RASGEF_cat_dom"/>
</dbReference>
<evidence type="ECO:0000256" key="1">
    <source>
        <dbReference type="ARBA" id="ARBA00022658"/>
    </source>
</evidence>
<feature type="domain" description="Ras-GEF" evidence="4">
    <location>
        <begin position="372"/>
        <end position="608"/>
    </location>
</feature>
<feature type="region of interest" description="Disordered" evidence="3">
    <location>
        <begin position="25"/>
        <end position="97"/>
    </location>
</feature>
<dbReference type="GO" id="GO:0007264">
    <property type="term" value="P:small GTPase-mediated signal transduction"/>
    <property type="evidence" value="ECO:0007669"/>
    <property type="project" value="InterPro"/>
</dbReference>
<dbReference type="InterPro" id="IPR008937">
    <property type="entry name" value="Ras-like_GEF"/>
</dbReference>
<dbReference type="AlphaFoldDB" id="A0A6B2KZZ7"/>
<accession>A0A6B2KZZ7</accession>